<dbReference type="InterPro" id="IPR020449">
    <property type="entry name" value="Tscrpt_reg_AraC-type_HTH"/>
</dbReference>
<dbReference type="SMART" id="SM00342">
    <property type="entry name" value="HTH_ARAC"/>
    <property type="match status" value="1"/>
</dbReference>
<dbReference type="CDD" id="cd06124">
    <property type="entry name" value="cupin_NimR-like_N"/>
    <property type="match status" value="1"/>
</dbReference>
<gene>
    <name evidence="7" type="ORF">O6P33_01805</name>
</gene>
<evidence type="ECO:0000256" key="1">
    <source>
        <dbReference type="ARBA" id="ARBA00022491"/>
    </source>
</evidence>
<sequence length="258" mass="28919">MPSSLEQRLNDLKQLPRPLYGQTEALPNVVLGYRHSHPWVQFSYAISGVLEVQTAQGRFIAPPQRAVWIPAGIKHRVQCSAHTQIRSLYIDNQALTVVPNNCRVVEVSPLLKELIRAFGELPVEYDQSSAAGRLAAVLLDQLTHAPDMGLMLPLPADKRLQKIVAQLQKHPDATDTLNQWAQRLHISEKTLSRLFPQQTGLTFRLWRQRLRLLNALPLLEQKQSVTEVALACGYESTSAFIAAFSQHFGSTPGEFFKG</sequence>
<dbReference type="InterPro" id="IPR018060">
    <property type="entry name" value="HTH_AraC"/>
</dbReference>
<dbReference type="PRINTS" id="PR00032">
    <property type="entry name" value="HTHARAC"/>
</dbReference>
<name>A0AAE9VVE6_9GAMM</name>
<dbReference type="Pfam" id="PF02311">
    <property type="entry name" value="AraC_binding"/>
    <property type="match status" value="1"/>
</dbReference>
<dbReference type="AlphaFoldDB" id="A0AAE9VVE6"/>
<keyword evidence="2" id="KW-0805">Transcription regulation</keyword>
<dbReference type="GO" id="GO:0003700">
    <property type="term" value="F:DNA-binding transcription factor activity"/>
    <property type="evidence" value="ECO:0007669"/>
    <property type="project" value="InterPro"/>
</dbReference>
<dbReference type="GO" id="GO:0009893">
    <property type="term" value="P:positive regulation of metabolic process"/>
    <property type="evidence" value="ECO:0007669"/>
    <property type="project" value="UniProtKB-ARBA"/>
</dbReference>
<evidence type="ECO:0000256" key="3">
    <source>
        <dbReference type="ARBA" id="ARBA00023125"/>
    </source>
</evidence>
<accession>A0AAE9VVE6</accession>
<keyword evidence="3" id="KW-0238">DNA-binding</keyword>
<dbReference type="InterPro" id="IPR009057">
    <property type="entry name" value="Homeodomain-like_sf"/>
</dbReference>
<evidence type="ECO:0000313" key="8">
    <source>
        <dbReference type="Proteomes" id="UP001212189"/>
    </source>
</evidence>
<keyword evidence="1" id="KW-0678">Repressor</keyword>
<protein>
    <submittedName>
        <fullName evidence="7">Helix-turn-helix transcriptional regulator</fullName>
    </submittedName>
</protein>
<evidence type="ECO:0000259" key="6">
    <source>
        <dbReference type="PROSITE" id="PS01124"/>
    </source>
</evidence>
<evidence type="ECO:0000256" key="2">
    <source>
        <dbReference type="ARBA" id="ARBA00023015"/>
    </source>
</evidence>
<dbReference type="KEGG" id="dce:O6P33_01805"/>
<dbReference type="SUPFAM" id="SSF46689">
    <property type="entry name" value="Homeodomain-like"/>
    <property type="match status" value="1"/>
</dbReference>
<keyword evidence="4" id="KW-0010">Activator</keyword>
<dbReference type="GO" id="GO:0043565">
    <property type="term" value="F:sequence-specific DNA binding"/>
    <property type="evidence" value="ECO:0007669"/>
    <property type="project" value="InterPro"/>
</dbReference>
<dbReference type="SUPFAM" id="SSF51182">
    <property type="entry name" value="RmlC-like cupins"/>
    <property type="match status" value="1"/>
</dbReference>
<dbReference type="PANTHER" id="PTHR11019:SF159">
    <property type="entry name" value="TRANSCRIPTIONAL REGULATOR-RELATED"/>
    <property type="match status" value="1"/>
</dbReference>
<dbReference type="RefSeq" id="WP_269818548.1">
    <property type="nucleotide sequence ID" value="NZ_CP114976.1"/>
</dbReference>
<evidence type="ECO:0000313" key="7">
    <source>
        <dbReference type="EMBL" id="WBE25606.1"/>
    </source>
</evidence>
<dbReference type="PROSITE" id="PS00041">
    <property type="entry name" value="HTH_ARAC_FAMILY_1"/>
    <property type="match status" value="1"/>
</dbReference>
<dbReference type="PANTHER" id="PTHR11019">
    <property type="entry name" value="HTH-TYPE TRANSCRIPTIONAL REGULATOR NIMR"/>
    <property type="match status" value="1"/>
</dbReference>
<dbReference type="EMBL" id="CP114976">
    <property type="protein sequence ID" value="WBE25606.1"/>
    <property type="molecule type" value="Genomic_DNA"/>
</dbReference>
<keyword evidence="8" id="KW-1185">Reference proteome</keyword>
<organism evidence="7 8">
    <name type="scientific">Denitrificimonas caeni</name>
    <dbReference type="NCBI Taxonomy" id="521720"/>
    <lineage>
        <taxon>Bacteria</taxon>
        <taxon>Pseudomonadati</taxon>
        <taxon>Pseudomonadota</taxon>
        <taxon>Gammaproteobacteria</taxon>
        <taxon>Pseudomonadales</taxon>
        <taxon>Pseudomonadaceae</taxon>
        <taxon>Denitrificimonas</taxon>
    </lineage>
</organism>
<evidence type="ECO:0000256" key="4">
    <source>
        <dbReference type="ARBA" id="ARBA00023159"/>
    </source>
</evidence>
<feature type="domain" description="HTH araC/xylS-type" evidence="6">
    <location>
        <begin position="161"/>
        <end position="258"/>
    </location>
</feature>
<proteinExistence type="predicted"/>
<dbReference type="InterPro" id="IPR018062">
    <property type="entry name" value="HTH_AraC-typ_CS"/>
</dbReference>
<dbReference type="PROSITE" id="PS01124">
    <property type="entry name" value="HTH_ARAC_FAMILY_2"/>
    <property type="match status" value="1"/>
</dbReference>
<evidence type="ECO:0000256" key="5">
    <source>
        <dbReference type="ARBA" id="ARBA00023163"/>
    </source>
</evidence>
<dbReference type="Pfam" id="PF12833">
    <property type="entry name" value="HTH_18"/>
    <property type="match status" value="1"/>
</dbReference>
<dbReference type="Proteomes" id="UP001212189">
    <property type="component" value="Chromosome"/>
</dbReference>
<reference evidence="7 8" key="1">
    <citation type="submission" date="2022-12" db="EMBL/GenBank/DDBJ databases">
        <title>Coexistence and Characterization of a Novel Tigecycline Resistance gene tet(X) variant and blaNDM-1 in a Pseudomonas caeni Isolate of Chicken Origin.</title>
        <authorList>
            <person name="Lu X."/>
            <person name="Zhang L."/>
            <person name="Li R."/>
            <person name="Wang Z."/>
        </authorList>
    </citation>
    <scope>NUCLEOTIDE SEQUENCE [LARGE SCALE GENOMIC DNA]</scope>
    <source>
        <strain evidence="7 8">CE14</strain>
    </source>
</reference>
<dbReference type="Gene3D" id="1.10.10.60">
    <property type="entry name" value="Homeodomain-like"/>
    <property type="match status" value="1"/>
</dbReference>
<dbReference type="InterPro" id="IPR014710">
    <property type="entry name" value="RmlC-like_jellyroll"/>
</dbReference>
<dbReference type="FunFam" id="1.10.10.60:FF:000132">
    <property type="entry name" value="AraC family transcriptional regulator"/>
    <property type="match status" value="1"/>
</dbReference>
<dbReference type="InterPro" id="IPR003313">
    <property type="entry name" value="AraC-bd"/>
</dbReference>
<dbReference type="InterPro" id="IPR011051">
    <property type="entry name" value="RmlC_Cupin_sf"/>
</dbReference>
<keyword evidence="5" id="KW-0804">Transcription</keyword>
<dbReference type="Gene3D" id="2.60.120.10">
    <property type="entry name" value="Jelly Rolls"/>
    <property type="match status" value="1"/>
</dbReference>